<dbReference type="AlphaFoldDB" id="A0A645FDX2"/>
<protein>
    <submittedName>
        <fullName evidence="1">Uncharacterized protein</fullName>
    </submittedName>
</protein>
<organism evidence="1">
    <name type="scientific">bioreactor metagenome</name>
    <dbReference type="NCBI Taxonomy" id="1076179"/>
    <lineage>
        <taxon>unclassified sequences</taxon>
        <taxon>metagenomes</taxon>
        <taxon>ecological metagenomes</taxon>
    </lineage>
</organism>
<reference evidence="1" key="1">
    <citation type="submission" date="2019-08" db="EMBL/GenBank/DDBJ databases">
        <authorList>
            <person name="Kucharzyk K."/>
            <person name="Murdoch R.W."/>
            <person name="Higgins S."/>
            <person name="Loffler F."/>
        </authorList>
    </citation>
    <scope>NUCLEOTIDE SEQUENCE</scope>
</reference>
<sequence>MPVCLRRVVVRHQDRFVVPTDYVDLGLVVEDAARHGFCPALAAIAALAGVAGQAVVSGGAPADVARAGARKQADDSAGAQAQRGFADQVAGFCKEDRPLLKRFAVVCAYVDADRAEVFVRQLAAGAGEHDGAIRQQHAVVARVPAGDVRGMGWQPGAPAVLRFAHPELVSAVAPGGKVYLGIEKFCKQQRDFTFFVFNPDRVMAAIADVATHCVGVGPCRGAGFKHGDPILGVTSHRVAVPLQKAAVPNRE</sequence>
<accession>A0A645FDX2</accession>
<gene>
    <name evidence="1" type="ORF">SDC9_159916</name>
</gene>
<proteinExistence type="predicted"/>
<comment type="caution">
    <text evidence="1">The sequence shown here is derived from an EMBL/GenBank/DDBJ whole genome shotgun (WGS) entry which is preliminary data.</text>
</comment>
<dbReference type="EMBL" id="VSSQ01058974">
    <property type="protein sequence ID" value="MPN12598.1"/>
    <property type="molecule type" value="Genomic_DNA"/>
</dbReference>
<name>A0A645FDX2_9ZZZZ</name>
<evidence type="ECO:0000313" key="1">
    <source>
        <dbReference type="EMBL" id="MPN12598.1"/>
    </source>
</evidence>